<reference evidence="4" key="1">
    <citation type="submission" date="2021-03" db="EMBL/GenBank/DDBJ databases">
        <title>The complete genome sequence of Acetobacter sp. TBRC 12339.</title>
        <authorList>
            <person name="Charoenyingcharoen P."/>
            <person name="Yukphan P."/>
        </authorList>
    </citation>
    <scope>NUCLEOTIDE SEQUENCE</scope>
    <source>
        <strain evidence="4">TBRC 12339</strain>
    </source>
</reference>
<dbReference type="PANTHER" id="PTHR35369:SF2">
    <property type="entry name" value="BLR3025 PROTEIN"/>
    <property type="match status" value="1"/>
</dbReference>
<evidence type="ECO:0000259" key="3">
    <source>
        <dbReference type="Pfam" id="PF20114"/>
    </source>
</evidence>
<dbReference type="AlphaFoldDB" id="A0A939HLP6"/>
<protein>
    <submittedName>
        <fullName evidence="4">DNA polymerase Y family protein</fullName>
    </submittedName>
</protein>
<feature type="domain" description="UmuC" evidence="2">
    <location>
        <begin position="11"/>
        <end position="120"/>
    </location>
</feature>
<evidence type="ECO:0000313" key="5">
    <source>
        <dbReference type="Proteomes" id="UP000664073"/>
    </source>
</evidence>
<dbReference type="InterPro" id="IPR045443">
    <property type="entry name" value="DUF6504"/>
</dbReference>
<evidence type="ECO:0000313" key="4">
    <source>
        <dbReference type="EMBL" id="MBO1326750.1"/>
    </source>
</evidence>
<dbReference type="InterPro" id="IPR001126">
    <property type="entry name" value="UmuC"/>
</dbReference>
<evidence type="ECO:0000259" key="2">
    <source>
        <dbReference type="Pfam" id="PF00817"/>
    </source>
</evidence>
<dbReference type="CDD" id="cd03468">
    <property type="entry name" value="PolY_like"/>
    <property type="match status" value="1"/>
</dbReference>
<sequence>MLYAPERGRLSVLACDRAAWSGGVRPGMALAQARALLPELVADDADLMGDREALQVLALWCQWASPLTAMDPPDGVWIDITGCAHLFGGEDGLMLRLHGQMERSGYTARLALADTAGAAHAVARHARNPVAIIPPGRHSEALASLPVVALRLPDETISRLLRVGIETIGQVAKAPRAPLVRRFGQVLTDRLDQAWGLLPESLSPLSARQVVLAERHLVEPISTAEAITVVIEHLVGEICASLEARAEGARALALRCERVDGHVQEIMAGTSAPVRDPVHLTRLLRERVEDIEPGFGIERMALEVTQVEALRESVCRDMMEAGTNAAPMTALIDRLCNRVGVDRVFRLTERAVQFPEMAQDLIPVSVPMPAGVPALASGHDAPRPVRLLAPPEPVRMRDVYPDGAPKTFAWRRHTYLVRGVDGPERVWCDWWAGPVEDRARDYWIVEDTQGERFWLYTAHNGEGPASDSAAWFLHGLF</sequence>
<feature type="domain" description="DUF6504" evidence="3">
    <location>
        <begin position="402"/>
        <end position="474"/>
    </location>
</feature>
<name>A0A939HLP6_9PROT</name>
<keyword evidence="1" id="KW-0227">DNA damage</keyword>
<comment type="caution">
    <text evidence="4">The sequence shown here is derived from an EMBL/GenBank/DDBJ whole genome shotgun (WGS) entry which is preliminary data.</text>
</comment>
<proteinExistence type="predicted"/>
<evidence type="ECO:0000256" key="1">
    <source>
        <dbReference type="ARBA" id="ARBA00022763"/>
    </source>
</evidence>
<dbReference type="Pfam" id="PF20114">
    <property type="entry name" value="DUF6504"/>
    <property type="match status" value="1"/>
</dbReference>
<dbReference type="Pfam" id="PF00817">
    <property type="entry name" value="IMS"/>
    <property type="match status" value="1"/>
</dbReference>
<keyword evidence="5" id="KW-1185">Reference proteome</keyword>
<dbReference type="PANTHER" id="PTHR35369">
    <property type="entry name" value="BLR3025 PROTEIN-RELATED"/>
    <property type="match status" value="1"/>
</dbReference>
<dbReference type="RefSeq" id="WP_207847587.1">
    <property type="nucleotide sequence ID" value="NZ_JAFVMH010000017.1"/>
</dbReference>
<accession>A0A939HLP6</accession>
<dbReference type="InterPro" id="IPR043502">
    <property type="entry name" value="DNA/RNA_pol_sf"/>
</dbReference>
<gene>
    <name evidence="4" type="ORF">J2D77_16525</name>
</gene>
<dbReference type="Proteomes" id="UP000664073">
    <property type="component" value="Unassembled WGS sequence"/>
</dbReference>
<dbReference type="GO" id="GO:0006281">
    <property type="term" value="P:DNA repair"/>
    <property type="evidence" value="ECO:0007669"/>
    <property type="project" value="InterPro"/>
</dbReference>
<dbReference type="SUPFAM" id="SSF56672">
    <property type="entry name" value="DNA/RNA polymerases"/>
    <property type="match status" value="1"/>
</dbReference>
<dbReference type="EMBL" id="JAFVMH010000017">
    <property type="protein sequence ID" value="MBO1326750.1"/>
    <property type="molecule type" value="Genomic_DNA"/>
</dbReference>
<dbReference type="InterPro" id="IPR050356">
    <property type="entry name" value="SulA_CellDiv_inhibitor"/>
</dbReference>
<organism evidence="4 5">
    <name type="scientific">Acetobacter garciniae</name>
    <dbReference type="NCBI Taxonomy" id="2817435"/>
    <lineage>
        <taxon>Bacteria</taxon>
        <taxon>Pseudomonadati</taxon>
        <taxon>Pseudomonadota</taxon>
        <taxon>Alphaproteobacteria</taxon>
        <taxon>Acetobacterales</taxon>
        <taxon>Acetobacteraceae</taxon>
        <taxon>Acetobacter</taxon>
    </lineage>
</organism>